<accession>A0ABV5SWQ3</accession>
<dbReference type="PANTHER" id="PTHR23501">
    <property type="entry name" value="MAJOR FACILITATOR SUPERFAMILY"/>
    <property type="match status" value="1"/>
</dbReference>
<comment type="subcellular location">
    <subcellularLocation>
        <location evidence="1">Cell inner membrane</location>
        <topology evidence="1">Multi-pass membrane protein</topology>
    </subcellularLocation>
</comment>
<dbReference type="InterPro" id="IPR005829">
    <property type="entry name" value="Sugar_transporter_CS"/>
</dbReference>
<feature type="transmembrane region" description="Helical" evidence="8">
    <location>
        <begin position="333"/>
        <end position="352"/>
    </location>
</feature>
<evidence type="ECO:0000256" key="4">
    <source>
        <dbReference type="ARBA" id="ARBA00022692"/>
    </source>
</evidence>
<dbReference type="PRINTS" id="PR01036">
    <property type="entry name" value="TCRTETB"/>
</dbReference>
<keyword evidence="5 8" id="KW-1133">Transmembrane helix</keyword>
<keyword evidence="4 8" id="KW-0812">Transmembrane</keyword>
<feature type="transmembrane region" description="Helical" evidence="8">
    <location>
        <begin position="358"/>
        <end position="382"/>
    </location>
</feature>
<feature type="transmembrane region" description="Helical" evidence="8">
    <location>
        <begin position="141"/>
        <end position="161"/>
    </location>
</feature>
<feature type="transmembrane region" description="Helical" evidence="8">
    <location>
        <begin position="79"/>
        <end position="98"/>
    </location>
</feature>
<dbReference type="SUPFAM" id="SSF103473">
    <property type="entry name" value="MFS general substrate transporter"/>
    <property type="match status" value="1"/>
</dbReference>
<keyword evidence="6 8" id="KW-0472">Membrane</keyword>
<reference evidence="10 11" key="1">
    <citation type="submission" date="2024-09" db="EMBL/GenBank/DDBJ databases">
        <authorList>
            <person name="Sun Q."/>
            <person name="Mori K."/>
        </authorList>
    </citation>
    <scope>NUCLEOTIDE SEQUENCE [LARGE SCALE GENOMIC DNA]</scope>
    <source>
        <strain evidence="10 11">JCM 1342</strain>
    </source>
</reference>
<evidence type="ECO:0000256" key="7">
    <source>
        <dbReference type="ARBA" id="ARBA00044273"/>
    </source>
</evidence>
<keyword evidence="3" id="KW-1003">Cell membrane</keyword>
<sequence>MSDDIGLRSDRGPALLALLLATFLIGMAQWVIATAVPSIAADIGGFSSFPWLFSVYLLTMTVTVPVVSRLADIVGRKRLLLVGISVFVLGSVLCGLAWSMPSLIAFRVVQALGGGSIQSLALTVIGDLYNREDRARVQGHIAVTLAAASVIGPLVGGFFAMMDAWRLVFLINLPIGVLALWLIYRNVHEQVERRAHRIDYAGAVLITGALSLLVLGALEGGGAWAWTSATSLTIFAVGAALLVAFVLRERRAAEPIIPLGLFRRRLVVVMAVLGLMMGGIMVGLTAFAPIYLQVAGGASPIWAGVAVAAMALGLPASSALAGTLSLRWGLRRTTVLGAVLAVAGVAGLAAFAHYPSVFTVAACAALVGIGFGLTTVPGLVALQESVAWNQRGMVTGLVTFFRSLGQVLGVAALGAVGKAMLGDAARDQDPLVVQSAIGVVFTLMLVFALIHLFGSFAMPRSVATTGAGGTPAAASRSAS</sequence>
<dbReference type="Proteomes" id="UP001589611">
    <property type="component" value="Unassembled WGS sequence"/>
</dbReference>
<evidence type="ECO:0000313" key="10">
    <source>
        <dbReference type="EMBL" id="MFB9644793.1"/>
    </source>
</evidence>
<evidence type="ECO:0000256" key="8">
    <source>
        <dbReference type="SAM" id="Phobius"/>
    </source>
</evidence>
<feature type="transmembrane region" description="Helical" evidence="8">
    <location>
        <begin position="224"/>
        <end position="247"/>
    </location>
</feature>
<name>A0ABV5SWQ3_9MICO</name>
<evidence type="ECO:0000259" key="9">
    <source>
        <dbReference type="PROSITE" id="PS50850"/>
    </source>
</evidence>
<dbReference type="Pfam" id="PF07690">
    <property type="entry name" value="MFS_1"/>
    <property type="match status" value="1"/>
</dbReference>
<dbReference type="InterPro" id="IPR036259">
    <property type="entry name" value="MFS_trans_sf"/>
</dbReference>
<organism evidence="10 11">
    <name type="scientific">Microbacterium terregens</name>
    <dbReference type="NCBI Taxonomy" id="69363"/>
    <lineage>
        <taxon>Bacteria</taxon>
        <taxon>Bacillati</taxon>
        <taxon>Actinomycetota</taxon>
        <taxon>Actinomycetes</taxon>
        <taxon>Micrococcales</taxon>
        <taxon>Microbacteriaceae</taxon>
        <taxon>Microbacterium</taxon>
    </lineage>
</organism>
<evidence type="ECO:0000256" key="5">
    <source>
        <dbReference type="ARBA" id="ARBA00022989"/>
    </source>
</evidence>
<evidence type="ECO:0000256" key="1">
    <source>
        <dbReference type="ARBA" id="ARBA00004429"/>
    </source>
</evidence>
<dbReference type="PANTHER" id="PTHR23501:SF191">
    <property type="entry name" value="VACUOLAR BASIC AMINO ACID TRANSPORTER 4"/>
    <property type="match status" value="1"/>
</dbReference>
<feature type="transmembrane region" description="Helical" evidence="8">
    <location>
        <begin position="394"/>
        <end position="416"/>
    </location>
</feature>
<feature type="transmembrane region" description="Helical" evidence="8">
    <location>
        <begin position="267"/>
        <end position="294"/>
    </location>
</feature>
<dbReference type="RefSeq" id="WP_344711587.1">
    <property type="nucleotide sequence ID" value="NZ_BAAAWH010000001.1"/>
</dbReference>
<dbReference type="EMBL" id="JBHMBE010000001">
    <property type="protein sequence ID" value="MFB9644793.1"/>
    <property type="molecule type" value="Genomic_DNA"/>
</dbReference>
<keyword evidence="2" id="KW-0813">Transport</keyword>
<feature type="transmembrane region" description="Helical" evidence="8">
    <location>
        <begin position="49"/>
        <end position="67"/>
    </location>
</feature>
<feature type="transmembrane region" description="Helical" evidence="8">
    <location>
        <begin position="167"/>
        <end position="187"/>
    </location>
</feature>
<dbReference type="Gene3D" id="1.20.1250.20">
    <property type="entry name" value="MFS general substrate transporter like domains"/>
    <property type="match status" value="1"/>
</dbReference>
<feature type="transmembrane region" description="Helical" evidence="8">
    <location>
        <begin position="199"/>
        <end position="218"/>
    </location>
</feature>
<evidence type="ECO:0000313" key="11">
    <source>
        <dbReference type="Proteomes" id="UP001589611"/>
    </source>
</evidence>
<keyword evidence="3" id="KW-0997">Cell inner membrane</keyword>
<dbReference type="InterPro" id="IPR011701">
    <property type="entry name" value="MFS"/>
</dbReference>
<feature type="transmembrane region" description="Helical" evidence="8">
    <location>
        <begin position="300"/>
        <end position="321"/>
    </location>
</feature>
<evidence type="ECO:0000256" key="6">
    <source>
        <dbReference type="ARBA" id="ARBA00023136"/>
    </source>
</evidence>
<dbReference type="PROSITE" id="PS00216">
    <property type="entry name" value="SUGAR_TRANSPORT_1"/>
    <property type="match status" value="1"/>
</dbReference>
<dbReference type="PROSITE" id="PS50850">
    <property type="entry name" value="MFS"/>
    <property type="match status" value="1"/>
</dbReference>
<proteinExistence type="predicted"/>
<comment type="caution">
    <text evidence="10">The sequence shown here is derived from an EMBL/GenBank/DDBJ whole genome shotgun (WGS) entry which is preliminary data.</text>
</comment>
<feature type="transmembrane region" description="Helical" evidence="8">
    <location>
        <begin position="431"/>
        <end position="453"/>
    </location>
</feature>
<gene>
    <name evidence="10" type="ORF">ACFFPJ_03160</name>
</gene>
<protein>
    <recommendedName>
        <fullName evidence="7">MFS-type drug efflux transporter P55</fullName>
    </recommendedName>
</protein>
<feature type="transmembrane region" description="Helical" evidence="8">
    <location>
        <begin position="104"/>
        <end position="129"/>
    </location>
</feature>
<dbReference type="InterPro" id="IPR020846">
    <property type="entry name" value="MFS_dom"/>
</dbReference>
<evidence type="ECO:0000256" key="3">
    <source>
        <dbReference type="ARBA" id="ARBA00022519"/>
    </source>
</evidence>
<evidence type="ECO:0000256" key="2">
    <source>
        <dbReference type="ARBA" id="ARBA00022448"/>
    </source>
</evidence>
<dbReference type="Gene3D" id="1.20.1720.10">
    <property type="entry name" value="Multidrug resistance protein D"/>
    <property type="match status" value="1"/>
</dbReference>
<keyword evidence="11" id="KW-1185">Reference proteome</keyword>
<feature type="domain" description="Major facilitator superfamily (MFS) profile" evidence="9">
    <location>
        <begin position="14"/>
        <end position="462"/>
    </location>
</feature>